<feature type="non-terminal residue" evidence="9">
    <location>
        <position position="1"/>
    </location>
</feature>
<evidence type="ECO:0000256" key="4">
    <source>
        <dbReference type="ARBA" id="ARBA00022989"/>
    </source>
</evidence>
<dbReference type="PANTHER" id="PTHR22730:SF1">
    <property type="entry name" value="PROMININ-LIKE PROTEIN"/>
    <property type="match status" value="1"/>
</dbReference>
<keyword evidence="3 7" id="KW-0812">Transmembrane</keyword>
<evidence type="ECO:0000256" key="3">
    <source>
        <dbReference type="ARBA" id="ARBA00022692"/>
    </source>
</evidence>
<dbReference type="Proteomes" id="UP001148838">
    <property type="component" value="Unassembled WGS sequence"/>
</dbReference>
<dbReference type="Pfam" id="PF00078">
    <property type="entry name" value="RVT_1"/>
    <property type="match status" value="1"/>
</dbReference>
<dbReference type="InterPro" id="IPR000477">
    <property type="entry name" value="RT_dom"/>
</dbReference>
<comment type="similarity">
    <text evidence="2">Belongs to the prominin family.</text>
</comment>
<reference evidence="9 10" key="1">
    <citation type="journal article" date="2022" name="Allergy">
        <title>Genome assembly and annotation of Periplaneta americana reveal a comprehensive cockroach allergen profile.</title>
        <authorList>
            <person name="Wang L."/>
            <person name="Xiong Q."/>
            <person name="Saelim N."/>
            <person name="Wang L."/>
            <person name="Nong W."/>
            <person name="Wan A.T."/>
            <person name="Shi M."/>
            <person name="Liu X."/>
            <person name="Cao Q."/>
            <person name="Hui J.H.L."/>
            <person name="Sookrung N."/>
            <person name="Leung T.F."/>
            <person name="Tungtrongchitr A."/>
            <person name="Tsui S.K.W."/>
        </authorList>
    </citation>
    <scope>NUCLEOTIDE SEQUENCE [LARGE SCALE GENOMIC DNA]</scope>
    <source>
        <strain evidence="9">PWHHKU_190912</strain>
    </source>
</reference>
<comment type="caution">
    <text evidence="9">The sequence shown here is derived from an EMBL/GenBank/DDBJ whole genome shotgun (WGS) entry which is preliminary data.</text>
</comment>
<evidence type="ECO:0000256" key="1">
    <source>
        <dbReference type="ARBA" id="ARBA00004141"/>
    </source>
</evidence>
<name>A0ABQ8T4E3_PERAM</name>
<evidence type="ECO:0000313" key="9">
    <source>
        <dbReference type="EMBL" id="KAJ4441113.1"/>
    </source>
</evidence>
<dbReference type="Pfam" id="PF05478">
    <property type="entry name" value="Prominin"/>
    <property type="match status" value="2"/>
</dbReference>
<feature type="transmembrane region" description="Helical" evidence="7">
    <location>
        <begin position="655"/>
        <end position="674"/>
    </location>
</feature>
<feature type="transmembrane region" description="Helical" evidence="7">
    <location>
        <begin position="345"/>
        <end position="371"/>
    </location>
</feature>
<evidence type="ECO:0000256" key="5">
    <source>
        <dbReference type="ARBA" id="ARBA00023136"/>
    </source>
</evidence>
<keyword evidence="5 7" id="KW-0472">Membrane</keyword>
<evidence type="ECO:0000259" key="8">
    <source>
        <dbReference type="Pfam" id="PF00078"/>
    </source>
</evidence>
<organism evidence="9 10">
    <name type="scientific">Periplaneta americana</name>
    <name type="common">American cockroach</name>
    <name type="synonym">Blatta americana</name>
    <dbReference type="NCBI Taxonomy" id="6978"/>
    <lineage>
        <taxon>Eukaryota</taxon>
        <taxon>Metazoa</taxon>
        <taxon>Ecdysozoa</taxon>
        <taxon>Arthropoda</taxon>
        <taxon>Hexapoda</taxon>
        <taxon>Insecta</taxon>
        <taxon>Pterygota</taxon>
        <taxon>Neoptera</taxon>
        <taxon>Polyneoptera</taxon>
        <taxon>Dictyoptera</taxon>
        <taxon>Blattodea</taxon>
        <taxon>Blattoidea</taxon>
        <taxon>Blattidae</taxon>
        <taxon>Blattinae</taxon>
        <taxon>Periplaneta</taxon>
    </lineage>
</organism>
<evidence type="ECO:0000256" key="2">
    <source>
        <dbReference type="ARBA" id="ARBA00006058"/>
    </source>
</evidence>
<gene>
    <name evidence="9" type="ORF">ANN_10963</name>
</gene>
<feature type="transmembrane region" description="Helical" evidence="7">
    <location>
        <begin position="101"/>
        <end position="124"/>
    </location>
</feature>
<keyword evidence="4 7" id="KW-1133">Transmembrane helix</keyword>
<dbReference type="PANTHER" id="PTHR22730">
    <property type="entry name" value="PROMININ PROM PROTEIN"/>
    <property type="match status" value="1"/>
</dbReference>
<protein>
    <recommendedName>
        <fullName evidence="8">Reverse transcriptase domain-containing protein</fullName>
    </recommendedName>
</protein>
<keyword evidence="6" id="KW-0325">Glycoprotein</keyword>
<dbReference type="EMBL" id="JAJSOF020000015">
    <property type="protein sequence ID" value="KAJ4441113.1"/>
    <property type="molecule type" value="Genomic_DNA"/>
</dbReference>
<evidence type="ECO:0000256" key="7">
    <source>
        <dbReference type="SAM" id="Phobius"/>
    </source>
</evidence>
<dbReference type="InterPro" id="IPR008795">
    <property type="entry name" value="Prominin"/>
</dbReference>
<accession>A0ABQ8T4E3</accession>
<sequence length="693" mass="78418">LPQIEDSLLSVTDLIVSGRIKDKVNNGLEEFDKIQQEIQNAVKDLIPKISKNMQRAGDAIENQSRKMNKILRNVNAAVMNHSFRAVDMGEKLITEYGYYRYYAGLSVSSVMLLILLCATLGLFYGFCGKRPDGYGDDCCSRATGARFLILKVQDNRQGLELNVLHQLLVYADDVNMLGENTQTIRENAEILLEASKAIGLEVNPEKIKYMIMSRDQNIVRNGNIKIGDLSFEEVEKFKYLGATVTNINDTREEIKRRINMGNACCYSVEKLLSSSLLSKNLKVRIYKTVILPVVLYGCETWTLTLREEHRLRVFENKVLRKIFGAKWDEVTGEWRKLHNTELHALGVWVIFLFSAVLMMITLVHFLLGIIAERAICEPLQNPNNNQLLTLIDKMVRLDKFFQSDVEINVSSIIRSCHANGSIYEVLHVANLVNISEVSDYKSRYGIDNVINQLKTRIDFGGNVTILTEDAKFELQRLAHSNITRINFTMFAEVLNKSIVNIDLETLAGQLRNTAKEITSASYDIKKTLMKQADILDALQFEVVRHMEAQVRTLDKKTKALEETLKFNHSSLNESINLILLEVTNAQDYLNNTASKEIKNLADMFANAILGHVDQYLNRVVNMTTTMVGQCQPMSQVYNATVVAVCNQILDPFNGFWASIGWCLVLFIPAIILSVKLAALYQKSDPYPGPLVES</sequence>
<keyword evidence="10" id="KW-1185">Reference proteome</keyword>
<feature type="domain" description="Reverse transcriptase" evidence="8">
    <location>
        <begin position="164"/>
        <end position="243"/>
    </location>
</feature>
<comment type="subcellular location">
    <subcellularLocation>
        <location evidence="1">Membrane</location>
        <topology evidence="1">Multi-pass membrane protein</topology>
    </subcellularLocation>
</comment>
<evidence type="ECO:0000256" key="6">
    <source>
        <dbReference type="ARBA" id="ARBA00023180"/>
    </source>
</evidence>
<proteinExistence type="inferred from homology"/>
<evidence type="ECO:0000313" key="10">
    <source>
        <dbReference type="Proteomes" id="UP001148838"/>
    </source>
</evidence>